<dbReference type="Proteomes" id="UP001501035">
    <property type="component" value="Unassembled WGS sequence"/>
</dbReference>
<feature type="region of interest" description="Disordered" evidence="1">
    <location>
        <begin position="43"/>
        <end position="73"/>
    </location>
</feature>
<organism evidence="2 3">
    <name type="scientific">Gordonia defluvii</name>
    <dbReference type="NCBI Taxonomy" id="283718"/>
    <lineage>
        <taxon>Bacteria</taxon>
        <taxon>Bacillati</taxon>
        <taxon>Actinomycetota</taxon>
        <taxon>Actinomycetes</taxon>
        <taxon>Mycobacteriales</taxon>
        <taxon>Gordoniaceae</taxon>
        <taxon>Gordonia</taxon>
    </lineage>
</organism>
<name>A0ABN3YE50_9ACTN</name>
<proteinExistence type="predicted"/>
<reference evidence="2 3" key="1">
    <citation type="journal article" date="2019" name="Int. J. Syst. Evol. Microbiol.">
        <title>The Global Catalogue of Microorganisms (GCM) 10K type strain sequencing project: providing services to taxonomists for standard genome sequencing and annotation.</title>
        <authorList>
            <consortium name="The Broad Institute Genomics Platform"/>
            <consortium name="The Broad Institute Genome Sequencing Center for Infectious Disease"/>
            <person name="Wu L."/>
            <person name="Ma J."/>
        </authorList>
    </citation>
    <scope>NUCLEOTIDE SEQUENCE [LARGE SCALE GENOMIC DNA]</scope>
    <source>
        <strain evidence="2 3">JCM 14234</strain>
    </source>
</reference>
<sequence>MAKNPSQERPTQAQTPRTIVYQNADFVSAMLQEMYQVGLLQSAESDTAGKKTTTGNKQKKASAGAGAEGSAPLLAKATGRLDGEWVRQQTEADERSSAQRQKFVYSQAHYLDAVRRGLAERGQLSTDAFAASAGDIAEFTAVTVRPNEVNALLDIATPTLVREVTRFAIRHSKRAEIQEAFDQAEAAGVDIDAGKIAAQRAIHELTASDAATVAEAIAEALHVDARRTATREYHATVTDDRNAVLICDAAHFVTADPDRLLDGQFTVLGKVIKPLTPSTPILANNKLLRRFQPEAVADLLGTFGADEAAAEYFDLSFDTEITNAITVMPIAIYI</sequence>
<dbReference type="Pfam" id="PF19952">
    <property type="entry name" value="DUF6414"/>
    <property type="match status" value="1"/>
</dbReference>
<evidence type="ECO:0000256" key="1">
    <source>
        <dbReference type="SAM" id="MobiDB-lite"/>
    </source>
</evidence>
<accession>A0ABN3YE50</accession>
<evidence type="ECO:0000313" key="3">
    <source>
        <dbReference type="Proteomes" id="UP001501035"/>
    </source>
</evidence>
<dbReference type="RefSeq" id="WP_270486616.1">
    <property type="nucleotide sequence ID" value="NZ_BAAAVS010000002.1"/>
</dbReference>
<gene>
    <name evidence="2" type="ORF">GCM10010528_02360</name>
</gene>
<evidence type="ECO:0000313" key="2">
    <source>
        <dbReference type="EMBL" id="GAA3023922.1"/>
    </source>
</evidence>
<keyword evidence="3" id="KW-1185">Reference proteome</keyword>
<dbReference type="InterPro" id="IPR045633">
    <property type="entry name" value="DUF6414"/>
</dbReference>
<protein>
    <submittedName>
        <fullName evidence="2">Uncharacterized protein</fullName>
    </submittedName>
</protein>
<comment type="caution">
    <text evidence="2">The sequence shown here is derived from an EMBL/GenBank/DDBJ whole genome shotgun (WGS) entry which is preliminary data.</text>
</comment>
<dbReference type="EMBL" id="BAAAVS010000002">
    <property type="protein sequence ID" value="GAA3023922.1"/>
    <property type="molecule type" value="Genomic_DNA"/>
</dbReference>
<feature type="compositionally biased region" description="Low complexity" evidence="1">
    <location>
        <begin position="50"/>
        <end position="71"/>
    </location>
</feature>